<evidence type="ECO:0000313" key="6">
    <source>
        <dbReference type="Proteomes" id="UP000499080"/>
    </source>
</evidence>
<keyword evidence="2" id="KW-0879">Wnt signaling pathway</keyword>
<feature type="repeat" description="ARM" evidence="3">
    <location>
        <begin position="507"/>
        <end position="549"/>
    </location>
</feature>
<feature type="region of interest" description="Disordered" evidence="4">
    <location>
        <begin position="710"/>
        <end position="965"/>
    </location>
</feature>
<dbReference type="GO" id="GO:0045295">
    <property type="term" value="F:gamma-catenin binding"/>
    <property type="evidence" value="ECO:0007669"/>
    <property type="project" value="TreeGrafter"/>
</dbReference>
<feature type="region of interest" description="Disordered" evidence="4">
    <location>
        <begin position="1784"/>
        <end position="1988"/>
    </location>
</feature>
<feature type="compositionally biased region" description="Low complexity" evidence="4">
    <location>
        <begin position="1553"/>
        <end position="1562"/>
    </location>
</feature>
<evidence type="ECO:0000256" key="3">
    <source>
        <dbReference type="PROSITE-ProRule" id="PRU00259"/>
    </source>
</evidence>
<dbReference type="EMBL" id="BGPR01001396">
    <property type="protein sequence ID" value="GBM52842.1"/>
    <property type="molecule type" value="Genomic_DNA"/>
</dbReference>
<feature type="repeat" description="ARM" evidence="3">
    <location>
        <begin position="205"/>
        <end position="242"/>
    </location>
</feature>
<dbReference type="GO" id="GO:0005881">
    <property type="term" value="C:cytoplasmic microtubule"/>
    <property type="evidence" value="ECO:0007669"/>
    <property type="project" value="TreeGrafter"/>
</dbReference>
<dbReference type="InterPro" id="IPR016024">
    <property type="entry name" value="ARM-type_fold"/>
</dbReference>
<dbReference type="Pfam" id="PF00514">
    <property type="entry name" value="Arm"/>
    <property type="match status" value="1"/>
</dbReference>
<protein>
    <submittedName>
        <fullName evidence="5">Adenomatous polyposis coli protein</fullName>
    </submittedName>
</protein>
<evidence type="ECO:0000256" key="2">
    <source>
        <dbReference type="ARBA" id="ARBA00022687"/>
    </source>
</evidence>
<dbReference type="GO" id="GO:0001708">
    <property type="term" value="P:cell fate specification"/>
    <property type="evidence" value="ECO:0007669"/>
    <property type="project" value="TreeGrafter"/>
</dbReference>
<feature type="compositionally biased region" description="Polar residues" evidence="4">
    <location>
        <begin position="1964"/>
        <end position="1974"/>
    </location>
</feature>
<dbReference type="GO" id="GO:0016055">
    <property type="term" value="P:Wnt signaling pathway"/>
    <property type="evidence" value="ECO:0007669"/>
    <property type="project" value="UniProtKB-KW"/>
</dbReference>
<dbReference type="OrthoDB" id="5918429at2759"/>
<feature type="compositionally biased region" description="Basic and acidic residues" evidence="4">
    <location>
        <begin position="155"/>
        <end position="168"/>
    </location>
</feature>
<dbReference type="GO" id="GO:0090090">
    <property type="term" value="P:negative regulation of canonical Wnt signaling pathway"/>
    <property type="evidence" value="ECO:0007669"/>
    <property type="project" value="TreeGrafter"/>
</dbReference>
<feature type="region of interest" description="Disordered" evidence="4">
    <location>
        <begin position="133"/>
        <end position="170"/>
    </location>
</feature>
<dbReference type="SUPFAM" id="SSF48371">
    <property type="entry name" value="ARM repeat"/>
    <property type="match status" value="1"/>
</dbReference>
<feature type="region of interest" description="Disordered" evidence="4">
    <location>
        <begin position="1229"/>
        <end position="1264"/>
    </location>
</feature>
<reference evidence="5 6" key="1">
    <citation type="journal article" date="2019" name="Sci. Rep.">
        <title>Orb-weaving spider Araneus ventricosus genome elucidates the spidroin gene catalogue.</title>
        <authorList>
            <person name="Kono N."/>
            <person name="Nakamura H."/>
            <person name="Ohtoshi R."/>
            <person name="Moran D.A.P."/>
            <person name="Shinohara A."/>
            <person name="Yoshida Y."/>
            <person name="Fujiwara M."/>
            <person name="Mori M."/>
            <person name="Tomita M."/>
            <person name="Arakawa K."/>
        </authorList>
    </citation>
    <scope>NUCLEOTIDE SEQUENCE [LARGE SCALE GENOMIC DNA]</scope>
</reference>
<comment type="similarity">
    <text evidence="1">Belongs to the adenomatous polyposis coli (APC) family.</text>
</comment>
<dbReference type="PANTHER" id="PTHR12607:SF12">
    <property type="entry name" value="APC-LIKE, ISOFORM A-RELATED"/>
    <property type="match status" value="1"/>
</dbReference>
<feature type="region of interest" description="Disordered" evidence="4">
    <location>
        <begin position="1705"/>
        <end position="1742"/>
    </location>
</feature>
<feature type="compositionally biased region" description="Basic and acidic residues" evidence="4">
    <location>
        <begin position="1229"/>
        <end position="1251"/>
    </location>
</feature>
<dbReference type="GO" id="GO:0008017">
    <property type="term" value="F:microtubule binding"/>
    <property type="evidence" value="ECO:0007669"/>
    <property type="project" value="TreeGrafter"/>
</dbReference>
<evidence type="ECO:0000256" key="4">
    <source>
        <dbReference type="SAM" id="MobiDB-lite"/>
    </source>
</evidence>
<feature type="region of interest" description="Disordered" evidence="4">
    <location>
        <begin position="616"/>
        <end position="652"/>
    </location>
</feature>
<dbReference type="GO" id="GO:0016477">
    <property type="term" value="P:cell migration"/>
    <property type="evidence" value="ECO:0007669"/>
    <property type="project" value="TreeGrafter"/>
</dbReference>
<feature type="region of interest" description="Disordered" evidence="4">
    <location>
        <begin position="1107"/>
        <end position="1141"/>
    </location>
</feature>
<accession>A0A4Y2GG74</accession>
<feature type="compositionally biased region" description="Polar residues" evidence="4">
    <location>
        <begin position="1873"/>
        <end position="1887"/>
    </location>
</feature>
<dbReference type="Pfam" id="PF18797">
    <property type="entry name" value="APC_rep"/>
    <property type="match status" value="1"/>
</dbReference>
<feature type="region of interest" description="Disordered" evidence="4">
    <location>
        <begin position="1551"/>
        <end position="1579"/>
    </location>
</feature>
<evidence type="ECO:0000256" key="1">
    <source>
        <dbReference type="ARBA" id="ARBA00009051"/>
    </source>
</evidence>
<feature type="compositionally biased region" description="Basic and acidic residues" evidence="4">
    <location>
        <begin position="1114"/>
        <end position="1135"/>
    </location>
</feature>
<dbReference type="Gene3D" id="1.25.10.10">
    <property type="entry name" value="Leucine-rich Repeat Variant"/>
    <property type="match status" value="1"/>
</dbReference>
<dbReference type="FunFam" id="1.25.10.10:FF:000305">
    <property type="entry name" value="Adenomatous polyposis coli"/>
    <property type="match status" value="1"/>
</dbReference>
<dbReference type="InterPro" id="IPR026818">
    <property type="entry name" value="Apc_fam"/>
</dbReference>
<dbReference type="InterPro" id="IPR041257">
    <property type="entry name" value="APC_rep"/>
</dbReference>
<evidence type="ECO:0000313" key="5">
    <source>
        <dbReference type="EMBL" id="GBM52842.1"/>
    </source>
</evidence>
<dbReference type="GO" id="GO:0007026">
    <property type="term" value="P:negative regulation of microtubule depolymerization"/>
    <property type="evidence" value="ECO:0007669"/>
    <property type="project" value="TreeGrafter"/>
</dbReference>
<feature type="compositionally biased region" description="Basic and acidic residues" evidence="4">
    <location>
        <begin position="1568"/>
        <end position="1579"/>
    </location>
</feature>
<name>A0A4Y2GG74_ARAVE</name>
<feature type="compositionally biased region" description="Basic and acidic residues" evidence="4">
    <location>
        <begin position="1343"/>
        <end position="1366"/>
    </location>
</feature>
<organism evidence="5 6">
    <name type="scientific">Araneus ventricosus</name>
    <name type="common">Orbweaver spider</name>
    <name type="synonym">Epeira ventricosa</name>
    <dbReference type="NCBI Taxonomy" id="182803"/>
    <lineage>
        <taxon>Eukaryota</taxon>
        <taxon>Metazoa</taxon>
        <taxon>Ecdysozoa</taxon>
        <taxon>Arthropoda</taxon>
        <taxon>Chelicerata</taxon>
        <taxon>Arachnida</taxon>
        <taxon>Araneae</taxon>
        <taxon>Araneomorphae</taxon>
        <taxon>Entelegynae</taxon>
        <taxon>Araneoidea</taxon>
        <taxon>Araneidae</taxon>
        <taxon>Araneus</taxon>
    </lineage>
</organism>
<dbReference type="PROSITE" id="PS50176">
    <property type="entry name" value="ARM_REPEAT"/>
    <property type="match status" value="2"/>
</dbReference>
<keyword evidence="6" id="KW-1185">Reference proteome</keyword>
<dbReference type="GO" id="GO:0007389">
    <property type="term" value="P:pattern specification process"/>
    <property type="evidence" value="ECO:0007669"/>
    <property type="project" value="TreeGrafter"/>
</dbReference>
<feature type="region of interest" description="Disordered" evidence="4">
    <location>
        <begin position="1053"/>
        <end position="1088"/>
    </location>
</feature>
<dbReference type="PANTHER" id="PTHR12607">
    <property type="entry name" value="ADENOMATOUS POLYPOSIS COLI PROTEIN FAMILY"/>
    <property type="match status" value="1"/>
</dbReference>
<dbReference type="InterPro" id="IPR011989">
    <property type="entry name" value="ARM-like"/>
</dbReference>
<feature type="compositionally biased region" description="Polar residues" evidence="4">
    <location>
        <begin position="616"/>
        <end position="631"/>
    </location>
</feature>
<feature type="compositionally biased region" description="Basic and acidic residues" evidence="4">
    <location>
        <begin position="1924"/>
        <end position="1939"/>
    </location>
</feature>
<feature type="compositionally biased region" description="Basic and acidic residues" evidence="4">
    <location>
        <begin position="918"/>
        <end position="950"/>
    </location>
</feature>
<dbReference type="GO" id="GO:0016342">
    <property type="term" value="C:catenin complex"/>
    <property type="evidence" value="ECO:0007669"/>
    <property type="project" value="TreeGrafter"/>
</dbReference>
<dbReference type="Proteomes" id="UP000499080">
    <property type="component" value="Unassembled WGS sequence"/>
</dbReference>
<dbReference type="GO" id="GO:0030877">
    <property type="term" value="C:beta-catenin destruction complex"/>
    <property type="evidence" value="ECO:0007669"/>
    <property type="project" value="TreeGrafter"/>
</dbReference>
<dbReference type="GO" id="GO:0007399">
    <property type="term" value="P:nervous system development"/>
    <property type="evidence" value="ECO:0007669"/>
    <property type="project" value="TreeGrafter"/>
</dbReference>
<dbReference type="GO" id="GO:0008013">
    <property type="term" value="F:beta-catenin binding"/>
    <property type="evidence" value="ECO:0007669"/>
    <property type="project" value="InterPro"/>
</dbReference>
<proteinExistence type="inferred from homology"/>
<feature type="compositionally biased region" description="Polar residues" evidence="4">
    <location>
        <begin position="879"/>
        <end position="899"/>
    </location>
</feature>
<feature type="compositionally biased region" description="Polar residues" evidence="4">
    <location>
        <begin position="1066"/>
        <end position="1088"/>
    </location>
</feature>
<gene>
    <name evidence="5" type="primary">Apc_0</name>
    <name evidence="5" type="ORF">AVEN_154173_1</name>
</gene>
<comment type="caution">
    <text evidence="5">The sequence shown here is derived from an EMBL/GenBank/DDBJ whole genome shotgun (WGS) entry which is preliminary data.</text>
</comment>
<sequence>MSSRHVNKWSLASLLDIIMAWACPLSVIVRSSYRKGRLWPVMVIKTPASAPELLQRPSLRYIGQRMLQTEVMTGATTQVHVEANNNILAAHEDIPGTDYEVETYRRRSFHEMDQDADLNGPQVQWTPEQMAWSGGEGESMMSFQSQSSVLSDSVHSSEEPSEHSKEEDIVSQLNEARSCSREEASKILLRMTYCNGNCALMRQCGCLPLLIELLHSHEDNSNLWRREYLEVRRNAAQTLHNIILGQQRPDEKRARREGRVLRYLEEIRDYSDQLLFAEGNVDNRTASFSDQNLVPSVAALMKLSFDEDHRHAMCQLGGLQAIAELLRVDQWAHGVNNDLHCTTLRRYLGMSLTNLTFGDGANKALLCSMRPFMEALVAQLYSPSEDLRQVTASVLRNLSWRADAASKRALRDVGAVPLLVRAALSAQKDSTLKSVLSALWNLSAHCSANKADICRVEGALAFLVSTLTHKSKNKTLAIVENGGGILRNVSSHIAIQNEYRAILRRHNCLQILLSHLKSPSLTVVSNACGTLWNLSARNAQDQRALWEMGAVGMLKKLINSKHKMISMGSSAALKNLLSARPPGVGLCLVEDGVGYRDSDTPSLMVRKQKALSTEIDQNLSETYDNTDSPKTSPVKHADQAQTRSRRHISPSAARYLANQKLKAELSLPRSEEQSMTGSYVVEEKHNGAFQVTKNAKQALNYRQGQQIRLQVSTEASEPESKLPYRPSKDGLKVQNKTDEPAATSFESGSKLNFRPTKLEKEVPKQQNHIPPFQNHPEPGAKLSFRPARYDKEISKPAGDLNRHASRSMSPMTVRKDRSANSAPPSKSTEHTKSTPEVASNIPKPLHESRIPLPKSAASRLDCQRSQSASPVAQRKNLRQESATKVNVPSKENQPTQVSNPPEDITVTHPKWAWTASPEKIDNVPEKPCKRLDDESGGEDEIRVWRTEDTPSYRSSTTDLDLEEPQGAGARCSLNIKTNTGVRLIRNHPLLANAHRNDEEGKMFEHRNREEEFESGKTVEFCVQSEYDIDETLSLMSRSSSVASISSFDQQSFHEDDSFASDDLSHRTSGIESPSELSDSPCQTAPTSPLGSSNYISLCGDVSDNVQIRSSAANDRTDPSDREPIKDEEMECRSDNPMDGNSATEVCPPQIRLEASVHDSQAPPCNPPVAQMEVCANRVSRSSSSSSFSVEDISPSERVILEECIRAGMPIAPPSYELLSDASARRLVPPKEGEYEIEEKGKEDERKAEKSRLFRIPESPGTVDEKSCTRKVMLDQMGNRRCEKYQQSKFKVTPEVPNQLGFLMRSEAKDTESSVQLKGAKPSASMESMTSHEGQVKALVSKIESIEQRESSKVEGTSSKEMEKKSAAESVPALEKGKSESQTASVQDKPSIVVEDHVEPKEELPIEKTKESTSFQDDVDLLEKDIDCSESEEIMLTSSMLGEARGIAEALLLGGSTEDMTVSTLSCLSDIDNARPPSVMAELGCLSLEDSLKGPQLLGKQLASCKKSLLRELQMGRLASSSNNDSPENLSLKSSCTSDLLANVNPPSLLDNISLTSSTGSLDSDSEVDDRRCKERDSLSERMHEAAVLAQLYTKELSAITGGDGADQGENHKRISIPSAVQEVTVADVTDIGCDTIGSDTEVEEDLPCDEEETLKANLTRDEASYENLTFTLTEDPPVMHPCMTSEEFRALQENADRILSTLRDVEVSDDEEDEGGHSGDLLEDETMSLVSNESDEEYPSPRTDHIMSPSCNGMVGLPQSHGPSKSRKLAMPQVKKSIGMKDPRLEQNEEGGAFDTRTFTRKRSSVPKEMVPTVQPPLKSPSEVPVSTFPKTVQSKIASVWKGRSKSADVSRNSKLKIAPPASPLLKKDDRSTPSPKSPLSRSNTFEKLTDEETSPQPTIRRPSSLALAQKTNSPRNVKGAYSARDDASSQKPAYDRPRTVPPPRAENTILSPSGNIPKLMNKAQGSNIPTSRRSMIPMPSKFGQPDN</sequence>
<dbReference type="SMART" id="SM00185">
    <property type="entry name" value="ARM"/>
    <property type="match status" value="6"/>
</dbReference>
<feature type="compositionally biased region" description="Low complexity" evidence="4">
    <location>
        <begin position="139"/>
        <end position="154"/>
    </location>
</feature>
<feature type="region of interest" description="Disordered" evidence="4">
    <location>
        <begin position="1295"/>
        <end position="1400"/>
    </location>
</feature>
<feature type="compositionally biased region" description="Basic and acidic residues" evidence="4">
    <location>
        <begin position="718"/>
        <end position="739"/>
    </location>
</feature>
<dbReference type="InterPro" id="IPR000225">
    <property type="entry name" value="Armadillo"/>
</dbReference>